<reference evidence="1 2" key="1">
    <citation type="journal article" date="2019" name="Emerg. Microbes Infect.">
        <title>Comprehensive subspecies identification of 175 nontuberculous mycobacteria species based on 7547 genomic profiles.</title>
        <authorList>
            <person name="Matsumoto Y."/>
            <person name="Kinjo T."/>
            <person name="Motooka D."/>
            <person name="Nabeya D."/>
            <person name="Jung N."/>
            <person name="Uechi K."/>
            <person name="Horii T."/>
            <person name="Iida T."/>
            <person name="Fujita J."/>
            <person name="Nakamura S."/>
        </authorList>
    </citation>
    <scope>NUCLEOTIDE SEQUENCE [LARGE SCALE GENOMIC DNA]</scope>
    <source>
        <strain evidence="1 2">JCM 30395</strain>
    </source>
</reference>
<dbReference type="RefSeq" id="WP_163694342.1">
    <property type="nucleotide sequence ID" value="NZ_AP022595.1"/>
</dbReference>
<organism evidence="1 2">
    <name type="scientific">Mycolicibacterium sarraceniae</name>
    <dbReference type="NCBI Taxonomy" id="1534348"/>
    <lineage>
        <taxon>Bacteria</taxon>
        <taxon>Bacillati</taxon>
        <taxon>Actinomycetota</taxon>
        <taxon>Actinomycetes</taxon>
        <taxon>Mycobacteriales</taxon>
        <taxon>Mycobacteriaceae</taxon>
        <taxon>Mycolicibacterium</taxon>
    </lineage>
</organism>
<dbReference type="Proteomes" id="UP000466445">
    <property type="component" value="Chromosome"/>
</dbReference>
<proteinExistence type="predicted"/>
<evidence type="ECO:0000313" key="2">
    <source>
        <dbReference type="Proteomes" id="UP000466445"/>
    </source>
</evidence>
<evidence type="ECO:0000313" key="1">
    <source>
        <dbReference type="EMBL" id="BBY56933.1"/>
    </source>
</evidence>
<accession>A0A7I7SJJ0</accession>
<keyword evidence="2" id="KW-1185">Reference proteome</keyword>
<sequence length="88" mass="9713">MEIIALGSAAAVAVAVVKLARAIRRENRRIDGLVDNADQIIADTRRRFDEALRYRESRTRLVKMVGTLGARPRPLVSAIPSEDSTVQV</sequence>
<name>A0A7I7SJJ0_9MYCO</name>
<dbReference type="AlphaFoldDB" id="A0A7I7SJJ0"/>
<protein>
    <submittedName>
        <fullName evidence="1">Uncharacterized protein</fullName>
    </submittedName>
</protein>
<gene>
    <name evidence="1" type="ORF">MSAR_00690</name>
</gene>
<dbReference type="EMBL" id="AP022595">
    <property type="protein sequence ID" value="BBY56933.1"/>
    <property type="molecule type" value="Genomic_DNA"/>
</dbReference>
<dbReference type="KEGG" id="msar:MSAR_00690"/>